<feature type="domain" description="TACO1/YebC-like N-terminal" evidence="8">
    <location>
        <begin position="5"/>
        <end position="76"/>
    </location>
</feature>
<evidence type="ECO:0000313" key="9">
    <source>
        <dbReference type="EMBL" id="MFD2637580.1"/>
    </source>
</evidence>
<dbReference type="SUPFAM" id="SSF75625">
    <property type="entry name" value="YebC-like"/>
    <property type="match status" value="1"/>
</dbReference>
<evidence type="ECO:0000256" key="5">
    <source>
        <dbReference type="ARBA" id="ARBA00023163"/>
    </source>
</evidence>
<keyword evidence="2 6" id="KW-0963">Cytoplasm</keyword>
<dbReference type="Pfam" id="PF20772">
    <property type="entry name" value="TACO1_YebC_N"/>
    <property type="match status" value="1"/>
</dbReference>
<dbReference type="EMBL" id="JBHUMZ010000008">
    <property type="protein sequence ID" value="MFD2637580.1"/>
    <property type="molecule type" value="Genomic_DNA"/>
</dbReference>
<proteinExistence type="inferred from homology"/>
<keyword evidence="4 6" id="KW-0238">DNA-binding</keyword>
<dbReference type="NCBIfam" id="NF009044">
    <property type="entry name" value="PRK12378.1"/>
    <property type="match status" value="1"/>
</dbReference>
<dbReference type="RefSeq" id="WP_377327056.1">
    <property type="nucleotide sequence ID" value="NZ_JBHUMZ010000008.1"/>
</dbReference>
<keyword evidence="5 6" id="KW-0804">Transcription</keyword>
<evidence type="ECO:0000259" key="7">
    <source>
        <dbReference type="Pfam" id="PF01709"/>
    </source>
</evidence>
<dbReference type="Gene3D" id="1.10.10.200">
    <property type="match status" value="1"/>
</dbReference>
<reference evidence="10" key="1">
    <citation type="journal article" date="2019" name="Int. J. Syst. Evol. Microbiol.">
        <title>The Global Catalogue of Microorganisms (GCM) 10K type strain sequencing project: providing services to taxonomists for standard genome sequencing and annotation.</title>
        <authorList>
            <consortium name="The Broad Institute Genomics Platform"/>
            <consortium name="The Broad Institute Genome Sequencing Center for Infectious Disease"/>
            <person name="Wu L."/>
            <person name="Ma J."/>
        </authorList>
    </citation>
    <scope>NUCLEOTIDE SEQUENCE [LARGE SCALE GENOMIC DNA]</scope>
    <source>
        <strain evidence="10">TISTR 1571</strain>
    </source>
</reference>
<evidence type="ECO:0000256" key="1">
    <source>
        <dbReference type="ARBA" id="ARBA00008724"/>
    </source>
</evidence>
<dbReference type="InterPro" id="IPR017856">
    <property type="entry name" value="Integrase-like_N"/>
</dbReference>
<accession>A0ABW5Q6L4</accession>
<dbReference type="Gene3D" id="3.30.70.980">
    <property type="match status" value="2"/>
</dbReference>
<dbReference type="InterPro" id="IPR026564">
    <property type="entry name" value="Transcrip_reg_TACO1-like_dom3"/>
</dbReference>
<dbReference type="PANTHER" id="PTHR12532:SF6">
    <property type="entry name" value="TRANSCRIPTIONAL REGULATORY PROTEIN YEBC-RELATED"/>
    <property type="match status" value="1"/>
</dbReference>
<sequence>MAGHSKWHNIKHKKNAKDAKRGKIFMKLAKEIYVAAKQGGSDLETNSALRLAIDKAKANNMPNDNIERAINKATGNVDGENYEEIVYEGYGPGGVAVMVEALTDNKNRTASEVRHAFSKHDGNLGENGCVSFMFHRKGYIVIKRDDIESDEEEFMLEVIEVGCEEIESTDEVYEIYTTVDDFENVKNTLKESYPLEIAELSMFPDTYTDLDEDKQSKMEKMMDMLEDLDDVQEVHHNMQ</sequence>
<dbReference type="InterPro" id="IPR002876">
    <property type="entry name" value="Transcrip_reg_TACO1-like"/>
</dbReference>
<dbReference type="HAMAP" id="MF_00693">
    <property type="entry name" value="Transcrip_reg_TACO1"/>
    <property type="match status" value="1"/>
</dbReference>
<dbReference type="NCBIfam" id="TIGR01033">
    <property type="entry name" value="YebC/PmpR family DNA-binding transcriptional regulator"/>
    <property type="match status" value="1"/>
</dbReference>
<dbReference type="InterPro" id="IPR048300">
    <property type="entry name" value="TACO1_YebC-like_2nd/3rd_dom"/>
</dbReference>
<organism evidence="9 10">
    <name type="scientific">Piscibacillus salipiscarius</name>
    <dbReference type="NCBI Taxonomy" id="299480"/>
    <lineage>
        <taxon>Bacteria</taxon>
        <taxon>Bacillati</taxon>
        <taxon>Bacillota</taxon>
        <taxon>Bacilli</taxon>
        <taxon>Bacillales</taxon>
        <taxon>Bacillaceae</taxon>
        <taxon>Piscibacillus</taxon>
    </lineage>
</organism>
<dbReference type="Proteomes" id="UP001597452">
    <property type="component" value="Unassembled WGS sequence"/>
</dbReference>
<keyword evidence="3 6" id="KW-0805">Transcription regulation</keyword>
<evidence type="ECO:0000256" key="6">
    <source>
        <dbReference type="HAMAP-Rule" id="MF_00693"/>
    </source>
</evidence>
<dbReference type="Pfam" id="PF01709">
    <property type="entry name" value="Transcrip_reg"/>
    <property type="match status" value="1"/>
</dbReference>
<dbReference type="InterPro" id="IPR049083">
    <property type="entry name" value="TACO1_YebC_N"/>
</dbReference>
<feature type="domain" description="TACO1/YebC-like second and third" evidence="7">
    <location>
        <begin position="82"/>
        <end position="238"/>
    </location>
</feature>
<evidence type="ECO:0000256" key="3">
    <source>
        <dbReference type="ARBA" id="ARBA00023015"/>
    </source>
</evidence>
<name>A0ABW5Q6L4_9BACI</name>
<dbReference type="GO" id="GO:0003677">
    <property type="term" value="F:DNA binding"/>
    <property type="evidence" value="ECO:0007669"/>
    <property type="project" value="UniProtKB-KW"/>
</dbReference>
<evidence type="ECO:0000256" key="2">
    <source>
        <dbReference type="ARBA" id="ARBA00022490"/>
    </source>
</evidence>
<comment type="similarity">
    <text evidence="1 6">Belongs to the TACO1 family.</text>
</comment>
<evidence type="ECO:0000313" key="10">
    <source>
        <dbReference type="Proteomes" id="UP001597452"/>
    </source>
</evidence>
<evidence type="ECO:0000259" key="8">
    <source>
        <dbReference type="Pfam" id="PF20772"/>
    </source>
</evidence>
<gene>
    <name evidence="9" type="ORF">ACFSW4_01680</name>
</gene>
<dbReference type="PANTHER" id="PTHR12532">
    <property type="entry name" value="TRANSLATIONAL ACTIVATOR OF CYTOCHROME C OXIDASE 1"/>
    <property type="match status" value="1"/>
</dbReference>
<dbReference type="NCBIfam" id="NF001030">
    <property type="entry name" value="PRK00110.1"/>
    <property type="match status" value="1"/>
</dbReference>
<comment type="caution">
    <text evidence="9">The sequence shown here is derived from an EMBL/GenBank/DDBJ whole genome shotgun (WGS) entry which is preliminary data.</text>
</comment>
<keyword evidence="10" id="KW-1185">Reference proteome</keyword>
<evidence type="ECO:0000256" key="4">
    <source>
        <dbReference type="ARBA" id="ARBA00023125"/>
    </source>
</evidence>
<protein>
    <recommendedName>
        <fullName evidence="6">Probable transcriptional regulatory protein ACFSW4_01680</fullName>
    </recommendedName>
</protein>
<comment type="subcellular location">
    <subcellularLocation>
        <location evidence="6">Cytoplasm</location>
    </subcellularLocation>
</comment>
<dbReference type="InterPro" id="IPR029072">
    <property type="entry name" value="YebC-like"/>
</dbReference>